<evidence type="ECO:0008006" key="4">
    <source>
        <dbReference type="Google" id="ProtNLM"/>
    </source>
</evidence>
<protein>
    <recommendedName>
        <fullName evidence="4">DUF1618 domain-containing protein</fullName>
    </recommendedName>
</protein>
<keyword evidence="3" id="KW-1185">Reference proteome</keyword>
<dbReference type="AlphaFoldDB" id="A0A0Q3H5I9"/>
<evidence type="ECO:0000313" key="1">
    <source>
        <dbReference type="EMBL" id="KQJ83507.1"/>
    </source>
</evidence>
<proteinExistence type="predicted"/>
<dbReference type="InterPro" id="IPR012871">
    <property type="entry name" value="DUF1668_ORYSA"/>
</dbReference>
<dbReference type="Pfam" id="PF07893">
    <property type="entry name" value="DUF1668"/>
    <property type="match status" value="1"/>
</dbReference>
<dbReference type="Gramene" id="KQJ83507">
    <property type="protein sequence ID" value="KQJ83507"/>
    <property type="gene ID" value="BRADI_5g15330v3"/>
</dbReference>
<dbReference type="Proteomes" id="UP000008810">
    <property type="component" value="Chromosome 5"/>
</dbReference>
<reference evidence="2" key="3">
    <citation type="submission" date="2018-08" db="UniProtKB">
        <authorList>
            <consortium name="EnsemblPlants"/>
        </authorList>
    </citation>
    <scope>IDENTIFICATION</scope>
    <source>
        <strain evidence="2">cv. Bd21</strain>
    </source>
</reference>
<accession>A0A0Q3H5I9</accession>
<evidence type="ECO:0000313" key="2">
    <source>
        <dbReference type="EnsemblPlants" id="KQJ83507"/>
    </source>
</evidence>
<dbReference type="EnsemblPlants" id="KQJ83507">
    <property type="protein sequence ID" value="KQJ83507"/>
    <property type="gene ID" value="BRADI_5g15330v3"/>
</dbReference>
<gene>
    <name evidence="1" type="ORF">BRADI_5g15330v3</name>
</gene>
<dbReference type="OrthoDB" id="674784at2759"/>
<evidence type="ECO:0000313" key="3">
    <source>
        <dbReference type="Proteomes" id="UP000008810"/>
    </source>
</evidence>
<reference evidence="1" key="2">
    <citation type="submission" date="2017-06" db="EMBL/GenBank/DDBJ databases">
        <title>WGS assembly of Brachypodium distachyon.</title>
        <authorList>
            <consortium name="The International Brachypodium Initiative"/>
            <person name="Lucas S."/>
            <person name="Harmon-Smith M."/>
            <person name="Lail K."/>
            <person name="Tice H."/>
            <person name="Grimwood J."/>
            <person name="Bruce D."/>
            <person name="Barry K."/>
            <person name="Shu S."/>
            <person name="Lindquist E."/>
            <person name="Wang M."/>
            <person name="Pitluck S."/>
            <person name="Vogel J.P."/>
            <person name="Garvin D.F."/>
            <person name="Mockler T.C."/>
            <person name="Schmutz J."/>
            <person name="Rokhsar D."/>
            <person name="Bevan M.W."/>
        </authorList>
    </citation>
    <scope>NUCLEOTIDE SEQUENCE</scope>
    <source>
        <strain evidence="1">Bd21</strain>
    </source>
</reference>
<sequence length="334" mass="37861">MSKRKSSVQHSTDGKRPAKREEYLYLVLDDWEKGYSVHKVDVDASQYCDADEAPEHFTEPPLVRFDVVHGNSHSIVAHGTKIVCMKPHQVSPAIPAFDTATSAVGILPWPEFRMDFGLPLLVSISGKLFLFIDSTYCLSDPPSTTTPCAQQPWVWNTVSSRLPFKVCCVLCWAVHPDKRTLFVPARRWTSDAECGTFSFDAERLEWTRHGNWLMPFDGEAHYVHELDAWVGLCRHKGGTGHLCCSDVVPVVAGRRTTLPRWKMIGRLFHKESPLHIGATLVYMGGTRFCIVESTWHKDDDDVRRKPNCPRSMCNVFKRPHGVPDTITDPLAFWI</sequence>
<dbReference type="EMBL" id="CM000884">
    <property type="protein sequence ID" value="KQJ83507.1"/>
    <property type="molecule type" value="Genomic_DNA"/>
</dbReference>
<dbReference type="InParanoid" id="A0A0Q3H5I9"/>
<dbReference type="PANTHER" id="PTHR33085:SF97">
    <property type="entry name" value="DUF1618 DOMAIN-CONTAINING PROTEIN"/>
    <property type="match status" value="1"/>
</dbReference>
<dbReference type="PANTHER" id="PTHR33085">
    <property type="entry name" value="OS12G0113100 PROTEIN-RELATED"/>
    <property type="match status" value="1"/>
</dbReference>
<reference evidence="1 2" key="1">
    <citation type="journal article" date="2010" name="Nature">
        <title>Genome sequencing and analysis of the model grass Brachypodium distachyon.</title>
        <authorList>
            <consortium name="International Brachypodium Initiative"/>
        </authorList>
    </citation>
    <scope>NUCLEOTIDE SEQUENCE [LARGE SCALE GENOMIC DNA]</scope>
    <source>
        <strain evidence="1 2">Bd21</strain>
    </source>
</reference>
<name>A0A0Q3H5I9_BRADI</name>
<organism evidence="1">
    <name type="scientific">Brachypodium distachyon</name>
    <name type="common">Purple false brome</name>
    <name type="synonym">Trachynia distachya</name>
    <dbReference type="NCBI Taxonomy" id="15368"/>
    <lineage>
        <taxon>Eukaryota</taxon>
        <taxon>Viridiplantae</taxon>
        <taxon>Streptophyta</taxon>
        <taxon>Embryophyta</taxon>
        <taxon>Tracheophyta</taxon>
        <taxon>Spermatophyta</taxon>
        <taxon>Magnoliopsida</taxon>
        <taxon>Liliopsida</taxon>
        <taxon>Poales</taxon>
        <taxon>Poaceae</taxon>
        <taxon>BOP clade</taxon>
        <taxon>Pooideae</taxon>
        <taxon>Stipodae</taxon>
        <taxon>Brachypodieae</taxon>
        <taxon>Brachypodium</taxon>
    </lineage>
</organism>